<name>A0A5M6D1I5_9BACT</name>
<evidence type="ECO:0000313" key="2">
    <source>
        <dbReference type="EMBL" id="KAA5541334.1"/>
    </source>
</evidence>
<gene>
    <name evidence="2" type="ORF">FYK55_17310</name>
</gene>
<evidence type="ECO:0000256" key="1">
    <source>
        <dbReference type="SAM" id="Phobius"/>
    </source>
</evidence>
<sequence>MKHSDPSTAEFLRLWERWTNVIQRYLSGGKRATRISAEKYRALHDDLMRSCRQLSRTDDKKILFTRVEHIAEPWVSLEAFSHADRPVLKGLLRDSDEIFGLLGRTSRRRIRENQRRFLLTAVVLGTVVAVLYLIYVQGDSSLSLEVRRLFRRMQFAIAKSNFLQAFSVLTLVVVIAGIWLVNSVKKS</sequence>
<comment type="caution">
    <text evidence="2">The sequence shown here is derived from an EMBL/GenBank/DDBJ whole genome shotgun (WGS) entry which is preliminary data.</text>
</comment>
<reference evidence="2 3" key="1">
    <citation type="submission" date="2019-08" db="EMBL/GenBank/DDBJ databases">
        <authorList>
            <person name="Dhanesh K."/>
            <person name="Kumar G."/>
            <person name="Sasikala C."/>
            <person name="Venkata Ramana C."/>
        </authorList>
    </citation>
    <scope>NUCLEOTIDE SEQUENCE [LARGE SCALE GENOMIC DNA]</scope>
    <source>
        <strain evidence="2 3">JC645</strain>
    </source>
</reference>
<dbReference type="AlphaFoldDB" id="A0A5M6D1I5"/>
<keyword evidence="3" id="KW-1185">Reference proteome</keyword>
<accession>A0A5M6D1I5</accession>
<keyword evidence="1" id="KW-0812">Transmembrane</keyword>
<keyword evidence="1" id="KW-0472">Membrane</keyword>
<dbReference type="Proteomes" id="UP000324479">
    <property type="component" value="Unassembled WGS sequence"/>
</dbReference>
<proteinExistence type="predicted"/>
<protein>
    <submittedName>
        <fullName evidence="2">Uncharacterized protein</fullName>
    </submittedName>
</protein>
<dbReference type="RefSeq" id="WP_150077718.1">
    <property type="nucleotide sequence ID" value="NZ_VWOX01000010.1"/>
</dbReference>
<feature type="transmembrane region" description="Helical" evidence="1">
    <location>
        <begin position="117"/>
        <end position="135"/>
    </location>
</feature>
<dbReference type="EMBL" id="VWOX01000010">
    <property type="protein sequence ID" value="KAA5541334.1"/>
    <property type="molecule type" value="Genomic_DNA"/>
</dbReference>
<feature type="transmembrane region" description="Helical" evidence="1">
    <location>
        <begin position="162"/>
        <end position="181"/>
    </location>
</feature>
<keyword evidence="1" id="KW-1133">Transmembrane helix</keyword>
<organism evidence="2 3">
    <name type="scientific">Roseiconus nitratireducens</name>
    <dbReference type="NCBI Taxonomy" id="2605748"/>
    <lineage>
        <taxon>Bacteria</taxon>
        <taxon>Pseudomonadati</taxon>
        <taxon>Planctomycetota</taxon>
        <taxon>Planctomycetia</taxon>
        <taxon>Pirellulales</taxon>
        <taxon>Pirellulaceae</taxon>
        <taxon>Roseiconus</taxon>
    </lineage>
</organism>
<evidence type="ECO:0000313" key="3">
    <source>
        <dbReference type="Proteomes" id="UP000324479"/>
    </source>
</evidence>